<gene>
    <name evidence="2" type="ORF">H9Y04_24925</name>
</gene>
<dbReference type="SUPFAM" id="SSF54909">
    <property type="entry name" value="Dimeric alpha+beta barrel"/>
    <property type="match status" value="1"/>
</dbReference>
<reference evidence="2 3" key="1">
    <citation type="submission" date="2020-08" db="EMBL/GenBank/DDBJ databases">
        <title>Genemic of Streptomyces polyaspartic.</title>
        <authorList>
            <person name="Liu W."/>
        </authorList>
    </citation>
    <scope>NUCLEOTIDE SEQUENCE [LARGE SCALE GENOMIC DNA]</scope>
    <source>
        <strain evidence="2 3">TRM66268-LWL</strain>
    </source>
</reference>
<evidence type="ECO:0000259" key="1">
    <source>
        <dbReference type="Pfam" id="PF11695"/>
    </source>
</evidence>
<evidence type="ECO:0000313" key="3">
    <source>
        <dbReference type="Proteomes" id="UP000642284"/>
    </source>
</evidence>
<dbReference type="RefSeq" id="WP_187816247.1">
    <property type="nucleotide sequence ID" value="NZ_JACTVJ010000012.1"/>
</dbReference>
<comment type="caution">
    <text evidence="2">The sequence shown here is derived from an EMBL/GenBank/DDBJ whole genome shotgun (WGS) entry which is preliminary data.</text>
</comment>
<feature type="domain" description="DUF3291" evidence="1">
    <location>
        <begin position="23"/>
        <end position="162"/>
    </location>
</feature>
<keyword evidence="3" id="KW-1185">Reference proteome</keyword>
<dbReference type="InterPro" id="IPR011008">
    <property type="entry name" value="Dimeric_a/b-barrel"/>
</dbReference>
<proteinExistence type="predicted"/>
<name>A0ABR7SJX7_9ACTN</name>
<dbReference type="EMBL" id="JACTVJ010000012">
    <property type="protein sequence ID" value="MBC9715790.1"/>
    <property type="molecule type" value="Genomic_DNA"/>
</dbReference>
<organism evidence="2 3">
    <name type="scientific">Streptomyces polyasparticus</name>
    <dbReference type="NCBI Taxonomy" id="2767826"/>
    <lineage>
        <taxon>Bacteria</taxon>
        <taxon>Bacillati</taxon>
        <taxon>Actinomycetota</taxon>
        <taxon>Actinomycetes</taxon>
        <taxon>Kitasatosporales</taxon>
        <taxon>Streptomycetaceae</taxon>
        <taxon>Streptomyces</taxon>
    </lineage>
</organism>
<sequence length="179" mass="19726">MTDSSTHAPSSVPPSTPAHGFQLAQVNIGRFVAPADSPQIAGFVSKLEEINALADRSPGFVWRLVDGSGMDAMGLRPDSDDDLLQINCSVWESIEALKDYVYRSAHLGLLTRRREWFERLGERHQAMWWVPAGHRPTVAEAMAKVAWIREHGPSPQAFDFRDPYPMPTGRGNATAVSSA</sequence>
<dbReference type="InterPro" id="IPR021708">
    <property type="entry name" value="DUF3291"/>
</dbReference>
<accession>A0ABR7SJX7</accession>
<dbReference type="Pfam" id="PF11695">
    <property type="entry name" value="DUF3291"/>
    <property type="match status" value="1"/>
</dbReference>
<dbReference type="Proteomes" id="UP000642284">
    <property type="component" value="Unassembled WGS sequence"/>
</dbReference>
<protein>
    <submittedName>
        <fullName evidence="2">DUF3291 domain-containing protein</fullName>
    </submittedName>
</protein>
<evidence type="ECO:0000313" key="2">
    <source>
        <dbReference type="EMBL" id="MBC9715790.1"/>
    </source>
</evidence>